<evidence type="ECO:0000256" key="1">
    <source>
        <dbReference type="SAM" id="MobiDB-lite"/>
    </source>
</evidence>
<evidence type="ECO:0000313" key="2">
    <source>
        <dbReference type="EMBL" id="KAJ8893076.1"/>
    </source>
</evidence>
<keyword evidence="3" id="KW-1185">Reference proteome</keyword>
<dbReference type="EMBL" id="JARBHB010000002">
    <property type="protein sequence ID" value="KAJ8893076.1"/>
    <property type="molecule type" value="Genomic_DNA"/>
</dbReference>
<evidence type="ECO:0000313" key="3">
    <source>
        <dbReference type="Proteomes" id="UP001159363"/>
    </source>
</evidence>
<dbReference type="Proteomes" id="UP001159363">
    <property type="component" value="Chromosome 2"/>
</dbReference>
<gene>
    <name evidence="2" type="ORF">PR048_005659</name>
</gene>
<comment type="caution">
    <text evidence="2">The sequence shown here is derived from an EMBL/GenBank/DDBJ whole genome shotgun (WGS) entry which is preliminary data.</text>
</comment>
<feature type="region of interest" description="Disordered" evidence="1">
    <location>
        <begin position="715"/>
        <end position="748"/>
    </location>
</feature>
<name>A0ABQ9I9R8_9NEOP</name>
<protein>
    <submittedName>
        <fullName evidence="2">Uncharacterized protein</fullName>
    </submittedName>
</protein>
<reference evidence="2 3" key="1">
    <citation type="submission" date="2023-02" db="EMBL/GenBank/DDBJ databases">
        <title>LHISI_Scaffold_Assembly.</title>
        <authorList>
            <person name="Stuart O.P."/>
            <person name="Cleave R."/>
            <person name="Magrath M.J.L."/>
            <person name="Mikheyev A.S."/>
        </authorList>
    </citation>
    <scope>NUCLEOTIDE SEQUENCE [LARGE SCALE GENOMIC DNA]</scope>
    <source>
        <strain evidence="2">Daus_M_001</strain>
        <tissue evidence="2">Leg muscle</tissue>
    </source>
</reference>
<organism evidence="2 3">
    <name type="scientific">Dryococelus australis</name>
    <dbReference type="NCBI Taxonomy" id="614101"/>
    <lineage>
        <taxon>Eukaryota</taxon>
        <taxon>Metazoa</taxon>
        <taxon>Ecdysozoa</taxon>
        <taxon>Arthropoda</taxon>
        <taxon>Hexapoda</taxon>
        <taxon>Insecta</taxon>
        <taxon>Pterygota</taxon>
        <taxon>Neoptera</taxon>
        <taxon>Polyneoptera</taxon>
        <taxon>Phasmatodea</taxon>
        <taxon>Verophasmatodea</taxon>
        <taxon>Anareolatae</taxon>
        <taxon>Phasmatidae</taxon>
        <taxon>Eurycanthinae</taxon>
        <taxon>Dryococelus</taxon>
    </lineage>
</organism>
<sequence>MHDDRSISNSVTPRHIVERRLKVAGSGEARHTSCMLSRVGAAASNTLNGCRQVNFTTAKPGRVPYSRSAPGMDDDIHSNTMISTLEHPHAVLLNMSIPPLFIFGKPIIQPRNWSWHAVRQAYLAGQCVTNFKSKWALCASETLVKISLVPDASKRRLQCRKRKAQRIPRDQEFLTSIPLEVFSEEHYGDFHAILLAGHLEVPLSGLIGNKLNPHSGSLMFDSLYNHPDSILTRFSEITLGECMSGSLSLLKGRDRLLPCSSFSESLSVHGCDRYRAILAYDSLWDVDVDASCPNTLVRLAIFFHRKNKPPVNGNISPTHADEGGRISLLHALFCSPGVENRGKFRYKPRLRVTGSHHRRCVGSEVKSTYTARHTRGWLCPIQCSVNNGEECYIQPGASELHSEYSHNQEIHIPSEIWNTQFSVVADMPDDFQDDVICFQLAGMTHPGWAPLLRETAVAQWLAHSPPTTATHSITDTSRHRFQSRLAVFQELATSELRCVGYVVHVLISYQWLRVKMDALLFRKRNVCAQREEGRRKMGRVRPPFLRQWQTAEACVTRAVKLPRSTVRLTNIRAAVLETLILRETHKSRTRTANTISEYPDQRESCRTMPLVGGFSRGSPVSRAPAFWRCSIITSFALIGSQDLDVKRRSNLSTELNSTPHQRFHQVTSLLRASAFYDSGTVFRVLKAGVGILLYLDVSWLTNQPTRRNFATDALPQPTRVKRGGNGSALECKDGGNGRPPRKPADQRHRAARFPHVEIWGDSAGNRTRLALVGGMNSNQNTTVALISRALWLPYLAKTQHDENIARQSKNLLVAAKIYSISVAVSPLSPPCFSASNAVKSLQVCESLKREGNEYGGG</sequence>
<accession>A0ABQ9I9R8</accession>
<proteinExistence type="predicted"/>